<dbReference type="InterPro" id="IPR000795">
    <property type="entry name" value="T_Tr_GTP-bd_dom"/>
</dbReference>
<dbReference type="EMBL" id="JH167687">
    <property type="protein sequence ID" value="EHB02487.1"/>
    <property type="molecule type" value="Genomic_DNA"/>
</dbReference>
<dbReference type="Pfam" id="PF00009">
    <property type="entry name" value="GTP_EFTU"/>
    <property type="match status" value="1"/>
</dbReference>
<feature type="domain" description="Tr-type G" evidence="4">
    <location>
        <begin position="1"/>
        <end position="100"/>
    </location>
</feature>
<dbReference type="InterPro" id="IPR050100">
    <property type="entry name" value="TRAFAC_GTPase_members"/>
</dbReference>
<evidence type="ECO:0000313" key="6">
    <source>
        <dbReference type="Proteomes" id="UP000006813"/>
    </source>
</evidence>
<evidence type="ECO:0000256" key="2">
    <source>
        <dbReference type="ARBA" id="ARBA00023134"/>
    </source>
</evidence>
<accession>G5AZM6</accession>
<protein>
    <submittedName>
        <fullName evidence="5">Elongation factor 1-alpha 1</fullName>
    </submittedName>
</protein>
<dbReference type="InParanoid" id="G5AZM6"/>
<dbReference type="GO" id="GO:0003746">
    <property type="term" value="F:translation elongation factor activity"/>
    <property type="evidence" value="ECO:0007669"/>
    <property type="project" value="UniProtKB-KW"/>
</dbReference>
<dbReference type="AlphaFoldDB" id="G5AZM6"/>
<dbReference type="GO" id="GO:0005525">
    <property type="term" value="F:GTP binding"/>
    <property type="evidence" value="ECO:0007669"/>
    <property type="project" value="UniProtKB-KW"/>
</dbReference>
<dbReference type="PANTHER" id="PTHR23115">
    <property type="entry name" value="TRANSLATION FACTOR"/>
    <property type="match status" value="1"/>
</dbReference>
<dbReference type="SUPFAM" id="SSF52540">
    <property type="entry name" value="P-loop containing nucleoside triphosphate hydrolases"/>
    <property type="match status" value="1"/>
</dbReference>
<dbReference type="STRING" id="10181.G5AZM6"/>
<name>G5AZM6_HETGA</name>
<keyword evidence="5" id="KW-0648">Protein biosynthesis</keyword>
<keyword evidence="1" id="KW-0547">Nucleotide-binding</keyword>
<reference evidence="5 6" key="1">
    <citation type="journal article" date="2011" name="Nature">
        <title>Genome sequencing reveals insights into physiology and longevity of the naked mole rat.</title>
        <authorList>
            <person name="Kim E.B."/>
            <person name="Fang X."/>
            <person name="Fushan A.A."/>
            <person name="Huang Z."/>
            <person name="Lobanov A.V."/>
            <person name="Han L."/>
            <person name="Marino S.M."/>
            <person name="Sun X."/>
            <person name="Turanov A.A."/>
            <person name="Yang P."/>
            <person name="Yim S.H."/>
            <person name="Zhao X."/>
            <person name="Kasaikina M.V."/>
            <person name="Stoletzki N."/>
            <person name="Peng C."/>
            <person name="Polak P."/>
            <person name="Xiong Z."/>
            <person name="Kiezun A."/>
            <person name="Zhu Y."/>
            <person name="Chen Y."/>
            <person name="Kryukov G.V."/>
            <person name="Zhang Q."/>
            <person name="Peshkin L."/>
            <person name="Yang L."/>
            <person name="Bronson R.T."/>
            <person name="Buffenstein R."/>
            <person name="Wang B."/>
            <person name="Han C."/>
            <person name="Li Q."/>
            <person name="Chen L."/>
            <person name="Zhao W."/>
            <person name="Sunyaev S.R."/>
            <person name="Park T.J."/>
            <person name="Zhang G."/>
            <person name="Wang J."/>
            <person name="Gladyshev V.N."/>
        </authorList>
    </citation>
    <scope>NUCLEOTIDE SEQUENCE [LARGE SCALE GENOMIC DNA]</scope>
</reference>
<keyword evidence="2" id="KW-0342">GTP-binding</keyword>
<evidence type="ECO:0000256" key="1">
    <source>
        <dbReference type="ARBA" id="ARBA00022741"/>
    </source>
</evidence>
<organism evidence="5 6">
    <name type="scientific">Heterocephalus glaber</name>
    <name type="common">Naked mole rat</name>
    <dbReference type="NCBI Taxonomy" id="10181"/>
    <lineage>
        <taxon>Eukaryota</taxon>
        <taxon>Metazoa</taxon>
        <taxon>Chordata</taxon>
        <taxon>Craniata</taxon>
        <taxon>Vertebrata</taxon>
        <taxon>Euteleostomi</taxon>
        <taxon>Mammalia</taxon>
        <taxon>Eutheria</taxon>
        <taxon>Euarchontoglires</taxon>
        <taxon>Glires</taxon>
        <taxon>Rodentia</taxon>
        <taxon>Hystricomorpha</taxon>
        <taxon>Bathyergidae</taxon>
        <taxon>Heterocephalus</taxon>
    </lineage>
</organism>
<sequence>MVTGIFQTDCAILVFAAVIGEVKDGISKNEQTPKHVFQTYTLGMKQLIVCVNKMNSTEPPKSQKTYEEIVKEIATYHKKTGYNLDTVAFMPTSSWNGDIILEPIVNMPWFKG</sequence>
<dbReference type="Proteomes" id="UP000006813">
    <property type="component" value="Unassembled WGS sequence"/>
</dbReference>
<dbReference type="InterPro" id="IPR027417">
    <property type="entry name" value="P-loop_NTPase"/>
</dbReference>
<evidence type="ECO:0000256" key="3">
    <source>
        <dbReference type="ARBA" id="ARBA00049117"/>
    </source>
</evidence>
<dbReference type="GO" id="GO:0003924">
    <property type="term" value="F:GTPase activity"/>
    <property type="evidence" value="ECO:0007669"/>
    <property type="project" value="InterPro"/>
</dbReference>
<keyword evidence="5" id="KW-0251">Elongation factor</keyword>
<dbReference type="Gene3D" id="3.40.50.300">
    <property type="entry name" value="P-loop containing nucleotide triphosphate hydrolases"/>
    <property type="match status" value="1"/>
</dbReference>
<proteinExistence type="predicted"/>
<comment type="catalytic activity">
    <reaction evidence="3">
        <text>GTP + H2O = GDP + phosphate + H(+)</text>
        <dbReference type="Rhea" id="RHEA:19669"/>
        <dbReference type="ChEBI" id="CHEBI:15377"/>
        <dbReference type="ChEBI" id="CHEBI:15378"/>
        <dbReference type="ChEBI" id="CHEBI:37565"/>
        <dbReference type="ChEBI" id="CHEBI:43474"/>
        <dbReference type="ChEBI" id="CHEBI:58189"/>
    </reaction>
    <physiologicalReaction direction="left-to-right" evidence="3">
        <dbReference type="Rhea" id="RHEA:19670"/>
    </physiologicalReaction>
</comment>
<evidence type="ECO:0000259" key="4">
    <source>
        <dbReference type="Pfam" id="PF00009"/>
    </source>
</evidence>
<evidence type="ECO:0000313" key="5">
    <source>
        <dbReference type="EMBL" id="EHB02487.1"/>
    </source>
</evidence>
<gene>
    <name evidence="5" type="ORF">GW7_16152</name>
</gene>